<accession>A0A9W6J453</accession>
<name>A0A9W6J453_9HYPH</name>
<gene>
    <name evidence="2" type="ORF">GCM10008179_30910</name>
</gene>
<reference evidence="2" key="2">
    <citation type="submission" date="2023-01" db="EMBL/GenBank/DDBJ databases">
        <authorList>
            <person name="Sun Q."/>
            <person name="Evtushenko L."/>
        </authorList>
    </citation>
    <scope>NUCLEOTIDE SEQUENCE</scope>
    <source>
        <strain evidence="2">VKM B-2347</strain>
    </source>
</reference>
<dbReference type="AlphaFoldDB" id="A0A9W6J453"/>
<dbReference type="EMBL" id="BSFI01000022">
    <property type="protein sequence ID" value="GLK69453.1"/>
    <property type="molecule type" value="Genomic_DNA"/>
</dbReference>
<dbReference type="Proteomes" id="UP001143372">
    <property type="component" value="Unassembled WGS sequence"/>
</dbReference>
<protein>
    <submittedName>
        <fullName evidence="2">Uncharacterized protein</fullName>
    </submittedName>
</protein>
<comment type="caution">
    <text evidence="2">The sequence shown here is derived from an EMBL/GenBank/DDBJ whole genome shotgun (WGS) entry which is preliminary data.</text>
</comment>
<proteinExistence type="predicted"/>
<organism evidence="2 3">
    <name type="scientific">Hansschlegelia plantiphila</name>
    <dbReference type="NCBI Taxonomy" id="374655"/>
    <lineage>
        <taxon>Bacteria</taxon>
        <taxon>Pseudomonadati</taxon>
        <taxon>Pseudomonadota</taxon>
        <taxon>Alphaproteobacteria</taxon>
        <taxon>Hyphomicrobiales</taxon>
        <taxon>Methylopilaceae</taxon>
        <taxon>Hansschlegelia</taxon>
    </lineage>
</organism>
<sequence>MEHVYGSAVAREASQRPVVEAPEPPPAVAPAAPKPAPAKAKTHQTAMLAPPAAR</sequence>
<evidence type="ECO:0000313" key="3">
    <source>
        <dbReference type="Proteomes" id="UP001143372"/>
    </source>
</evidence>
<keyword evidence="3" id="KW-1185">Reference proteome</keyword>
<feature type="compositionally biased region" description="Pro residues" evidence="1">
    <location>
        <begin position="22"/>
        <end position="36"/>
    </location>
</feature>
<evidence type="ECO:0000256" key="1">
    <source>
        <dbReference type="SAM" id="MobiDB-lite"/>
    </source>
</evidence>
<evidence type="ECO:0000313" key="2">
    <source>
        <dbReference type="EMBL" id="GLK69453.1"/>
    </source>
</evidence>
<reference evidence="2" key="1">
    <citation type="journal article" date="2014" name="Int. J. Syst. Evol. Microbiol.">
        <title>Complete genome sequence of Corynebacterium casei LMG S-19264T (=DSM 44701T), isolated from a smear-ripened cheese.</title>
        <authorList>
            <consortium name="US DOE Joint Genome Institute (JGI-PGF)"/>
            <person name="Walter F."/>
            <person name="Albersmeier A."/>
            <person name="Kalinowski J."/>
            <person name="Ruckert C."/>
        </authorList>
    </citation>
    <scope>NUCLEOTIDE SEQUENCE</scope>
    <source>
        <strain evidence="2">VKM B-2347</strain>
    </source>
</reference>
<feature type="region of interest" description="Disordered" evidence="1">
    <location>
        <begin position="1"/>
        <end position="54"/>
    </location>
</feature>